<feature type="compositionally biased region" description="Basic residues" evidence="1">
    <location>
        <begin position="58"/>
        <end position="69"/>
    </location>
</feature>
<dbReference type="PANTHER" id="PTHR12415:SF4">
    <property type="entry name" value="TYROSYL-DNA PHOSPHODIESTERASE DOMAIN-CONTAINING PROTEIN"/>
    <property type="match status" value="1"/>
</dbReference>
<organism evidence="2 3">
    <name type="scientific">Discina gigas</name>
    <dbReference type="NCBI Taxonomy" id="1032678"/>
    <lineage>
        <taxon>Eukaryota</taxon>
        <taxon>Fungi</taxon>
        <taxon>Dikarya</taxon>
        <taxon>Ascomycota</taxon>
        <taxon>Pezizomycotina</taxon>
        <taxon>Pezizomycetes</taxon>
        <taxon>Pezizales</taxon>
        <taxon>Discinaceae</taxon>
        <taxon>Discina</taxon>
    </lineage>
</organism>
<dbReference type="PANTHER" id="PTHR12415">
    <property type="entry name" value="TYROSYL-DNA PHOSPHODIESTERASE 1"/>
    <property type="match status" value="1"/>
</dbReference>
<feature type="compositionally biased region" description="Polar residues" evidence="1">
    <location>
        <begin position="112"/>
        <end position="121"/>
    </location>
</feature>
<dbReference type="Gene3D" id="3.30.870.10">
    <property type="entry name" value="Endonuclease Chain A"/>
    <property type="match status" value="2"/>
</dbReference>
<evidence type="ECO:0008006" key="4">
    <source>
        <dbReference type="Google" id="ProtNLM"/>
    </source>
</evidence>
<dbReference type="InterPro" id="IPR003903">
    <property type="entry name" value="UIM_dom"/>
</dbReference>
<dbReference type="SMART" id="SM00726">
    <property type="entry name" value="UIM"/>
    <property type="match status" value="1"/>
</dbReference>
<evidence type="ECO:0000313" key="2">
    <source>
        <dbReference type="EMBL" id="KAL0637892.1"/>
    </source>
</evidence>
<feature type="compositionally biased region" description="Acidic residues" evidence="1">
    <location>
        <begin position="577"/>
        <end position="587"/>
    </location>
</feature>
<dbReference type="Pfam" id="PF06087">
    <property type="entry name" value="Tyr-DNA_phospho"/>
    <property type="match status" value="1"/>
</dbReference>
<name>A0ABR3GPQ6_9PEZI</name>
<dbReference type="Proteomes" id="UP001447188">
    <property type="component" value="Unassembled WGS sequence"/>
</dbReference>
<reference evidence="2 3" key="1">
    <citation type="submission" date="2024-02" db="EMBL/GenBank/DDBJ databases">
        <title>Discinaceae phylogenomics.</title>
        <authorList>
            <person name="Dirks A.C."/>
            <person name="James T.Y."/>
        </authorList>
    </citation>
    <scope>NUCLEOTIDE SEQUENCE [LARGE SCALE GENOMIC DNA]</scope>
    <source>
        <strain evidence="2 3">ACD0624</strain>
    </source>
</reference>
<feature type="region of interest" description="Disordered" evidence="1">
    <location>
        <begin position="58"/>
        <end position="191"/>
    </location>
</feature>
<dbReference type="PROSITE" id="PS50330">
    <property type="entry name" value="UIM"/>
    <property type="match status" value="1"/>
</dbReference>
<dbReference type="EMBL" id="JBBBZM010000029">
    <property type="protein sequence ID" value="KAL0637892.1"/>
    <property type="molecule type" value="Genomic_DNA"/>
</dbReference>
<dbReference type="SUPFAM" id="SSF56024">
    <property type="entry name" value="Phospholipase D/nuclease"/>
    <property type="match status" value="2"/>
</dbReference>
<protein>
    <recommendedName>
        <fullName evidence="4">Phospholipase D/nuclease</fullName>
    </recommendedName>
</protein>
<keyword evidence="3" id="KW-1185">Reference proteome</keyword>
<comment type="caution">
    <text evidence="2">The sequence shown here is derived from an EMBL/GenBank/DDBJ whole genome shotgun (WGS) entry which is preliminary data.</text>
</comment>
<feature type="compositionally biased region" description="Basic and acidic residues" evidence="1">
    <location>
        <begin position="173"/>
        <end position="183"/>
    </location>
</feature>
<evidence type="ECO:0000256" key="1">
    <source>
        <dbReference type="SAM" id="MobiDB-lite"/>
    </source>
</evidence>
<evidence type="ECO:0000313" key="3">
    <source>
        <dbReference type="Proteomes" id="UP001447188"/>
    </source>
</evidence>
<sequence length="784" mass="86590">MLQAAAAALRVGSLSCGPSLSATRRVFSLSAALHARLHIPCLLPDDFPANAYIHPHHHHHHHHHIHHPSRPLLSTHPLRNKNTMASNPYVVPDSDNDDDPDLALAIKLSLQEGPQPQTGSRSLPRRGTYPSLSVMGESSKSAAAKRKADLIVISDTESDEDTAPPSKKSQKIAARDDDDHQRDITGASSSLLGLDRRRMERERLARLSINSPVSDTREKLRGIVPLAARGNGGEFVSVGSFSKMPAAAAAAATTNIAAPRASHHALEFPDGVVKKTWVFNVDRDGTDVKFEEVLRKETLIGAVLSAFQWDHEWLWTKIPDGKLQRFVLVMQAKGEAEREAILEVLGGLPKTTIVFPNMEKGNHCMHSKLMLLFHRNRDTGVEWLRIAIPSANLTDYDWGEGGTMENTVFIIDLPKIRGPAMPEETMFQKELAFFCKASDYPVDILTRLPEYDFSATAPLAFVHTICGTHYGPIITRTGYGGLGTAISALGYNSGSGLELDAVSSSIGATDKAFIMHMYRAAQGFNGIAELARRPPVKILTRKERERLPKPKLPRPVKGGVKRTNWEDDDTVQAASESDTESGDDEETSWGRVKSLFRLHFPSHNTVATSKGGTMGAGTLCCMKENWEKNEYPRSVLRDCKSVREGIVMHNKILFARPARTALAKSGRRVEAWAYVGSANFTVSAWGKMTIDRGKKLPMMKCQNWECGVVIPVFATDKKGKAVERTEPMGMEVFAGLVPVPMQVPAEPIDGIVKKPWFRDEAVRALAQQEKREEKYNRKKARGKK</sequence>
<proteinExistence type="predicted"/>
<dbReference type="CDD" id="cd09122">
    <property type="entry name" value="PLDc_Tdp1_1"/>
    <property type="match status" value="1"/>
</dbReference>
<accession>A0ABR3GPQ6</accession>
<gene>
    <name evidence="2" type="ORF">Q9L58_003114</name>
</gene>
<feature type="region of interest" description="Disordered" evidence="1">
    <location>
        <begin position="539"/>
        <end position="587"/>
    </location>
</feature>
<dbReference type="InterPro" id="IPR010347">
    <property type="entry name" value="Tdp1"/>
</dbReference>